<protein>
    <submittedName>
        <fullName evidence="1">Uncharacterized protein</fullName>
    </submittedName>
</protein>
<evidence type="ECO:0000313" key="2">
    <source>
        <dbReference type="Proteomes" id="UP000712281"/>
    </source>
</evidence>
<sequence length="66" mass="7730">MIQEPGAWSNFSTEFDELQKLKSKFPDFSTVFIPRSENISSDSLSKMARSFHWDLYYIGCSVPVWF</sequence>
<name>A0A8S9L2N0_BRACR</name>
<accession>A0A8S9L2N0</accession>
<evidence type="ECO:0000313" key="1">
    <source>
        <dbReference type="EMBL" id="KAF2600382.1"/>
    </source>
</evidence>
<organism evidence="1 2">
    <name type="scientific">Brassica cretica</name>
    <name type="common">Mustard</name>
    <dbReference type="NCBI Taxonomy" id="69181"/>
    <lineage>
        <taxon>Eukaryota</taxon>
        <taxon>Viridiplantae</taxon>
        <taxon>Streptophyta</taxon>
        <taxon>Embryophyta</taxon>
        <taxon>Tracheophyta</taxon>
        <taxon>Spermatophyta</taxon>
        <taxon>Magnoliopsida</taxon>
        <taxon>eudicotyledons</taxon>
        <taxon>Gunneridae</taxon>
        <taxon>Pentapetalae</taxon>
        <taxon>rosids</taxon>
        <taxon>malvids</taxon>
        <taxon>Brassicales</taxon>
        <taxon>Brassicaceae</taxon>
        <taxon>Brassiceae</taxon>
        <taxon>Brassica</taxon>
    </lineage>
</organism>
<comment type="caution">
    <text evidence="1">The sequence shown here is derived from an EMBL/GenBank/DDBJ whole genome shotgun (WGS) entry which is preliminary data.</text>
</comment>
<dbReference type="AlphaFoldDB" id="A0A8S9L2N0"/>
<proteinExistence type="predicted"/>
<dbReference type="EMBL" id="QGKW02000717">
    <property type="protein sequence ID" value="KAF2600382.1"/>
    <property type="molecule type" value="Genomic_DNA"/>
</dbReference>
<dbReference type="Proteomes" id="UP000712281">
    <property type="component" value="Unassembled WGS sequence"/>
</dbReference>
<gene>
    <name evidence="1" type="ORF">F2Q68_00010213</name>
</gene>
<reference evidence="1" key="1">
    <citation type="submission" date="2019-12" db="EMBL/GenBank/DDBJ databases">
        <title>Genome sequencing and annotation of Brassica cretica.</title>
        <authorList>
            <person name="Studholme D.J."/>
            <person name="Sarris P.F."/>
        </authorList>
    </citation>
    <scope>NUCLEOTIDE SEQUENCE</scope>
    <source>
        <strain evidence="1">PFS-001/15</strain>
        <tissue evidence="1">Leaf</tissue>
    </source>
</reference>